<accession>A0A922AAD5</accession>
<gene>
    <name evidence="1" type="ORF">I3842_14G044700</name>
</gene>
<organism evidence="1 2">
    <name type="scientific">Carya illinoinensis</name>
    <name type="common">Pecan</name>
    <dbReference type="NCBI Taxonomy" id="32201"/>
    <lineage>
        <taxon>Eukaryota</taxon>
        <taxon>Viridiplantae</taxon>
        <taxon>Streptophyta</taxon>
        <taxon>Embryophyta</taxon>
        <taxon>Tracheophyta</taxon>
        <taxon>Spermatophyta</taxon>
        <taxon>Magnoliopsida</taxon>
        <taxon>eudicotyledons</taxon>
        <taxon>Gunneridae</taxon>
        <taxon>Pentapetalae</taxon>
        <taxon>rosids</taxon>
        <taxon>fabids</taxon>
        <taxon>Fagales</taxon>
        <taxon>Juglandaceae</taxon>
        <taxon>Carya</taxon>
    </lineage>
</organism>
<dbReference type="Proteomes" id="UP000811246">
    <property type="component" value="Chromosome 14"/>
</dbReference>
<comment type="caution">
    <text evidence="1">The sequence shown here is derived from an EMBL/GenBank/DDBJ whole genome shotgun (WGS) entry which is preliminary data.</text>
</comment>
<dbReference type="EMBL" id="CM031838">
    <property type="protein sequence ID" value="KAG6677797.1"/>
    <property type="molecule type" value="Genomic_DNA"/>
</dbReference>
<reference evidence="1" key="1">
    <citation type="submission" date="2021-01" db="EMBL/GenBank/DDBJ databases">
        <authorList>
            <person name="Lovell J.T."/>
            <person name="Bentley N."/>
            <person name="Bhattarai G."/>
            <person name="Jenkins J.W."/>
            <person name="Sreedasyam A."/>
            <person name="Alarcon Y."/>
            <person name="Bock C."/>
            <person name="Boston L."/>
            <person name="Carlson J."/>
            <person name="Cervantes K."/>
            <person name="Clermont K."/>
            <person name="Krom N."/>
            <person name="Kubenka K."/>
            <person name="Mamidi S."/>
            <person name="Mattison C."/>
            <person name="Monteros M."/>
            <person name="Pisani C."/>
            <person name="Plott C."/>
            <person name="Rajasekar S."/>
            <person name="Rhein H.S."/>
            <person name="Rohla C."/>
            <person name="Song M."/>
            <person name="Hilaire R.S."/>
            <person name="Shu S."/>
            <person name="Wells L."/>
            <person name="Wang X."/>
            <person name="Webber J."/>
            <person name="Heerema R.J."/>
            <person name="Klein P."/>
            <person name="Conner P."/>
            <person name="Grauke L."/>
            <person name="Grimwood J."/>
            <person name="Schmutz J."/>
            <person name="Randall J.J."/>
        </authorList>
    </citation>
    <scope>NUCLEOTIDE SEQUENCE</scope>
    <source>
        <tissue evidence="1">Leaf</tissue>
    </source>
</reference>
<sequence>MQGLCPFDKTKNPKSHQQRNTAFCRATQNQIIPMLQSGTQNFKLELKFCQSFIESSVNLQPFRQTTYLIFLYPKTIHVFKRKPRGQNLNIQAQNNRESVTCST</sequence>
<evidence type="ECO:0000313" key="2">
    <source>
        <dbReference type="Proteomes" id="UP000811246"/>
    </source>
</evidence>
<proteinExistence type="predicted"/>
<name>A0A922AAD5_CARIL</name>
<evidence type="ECO:0000313" key="1">
    <source>
        <dbReference type="EMBL" id="KAG6677797.1"/>
    </source>
</evidence>
<dbReference type="AlphaFoldDB" id="A0A922AAD5"/>
<protein>
    <submittedName>
        <fullName evidence="1">Uncharacterized protein</fullName>
    </submittedName>
</protein>